<dbReference type="EMBL" id="AFAR01000126">
    <property type="protein sequence ID" value="EGF27743.1"/>
    <property type="molecule type" value="Genomic_DNA"/>
</dbReference>
<evidence type="ECO:0000313" key="1">
    <source>
        <dbReference type="EMBL" id="EGF27743.1"/>
    </source>
</evidence>
<organism evidence="1 2">
    <name type="scientific">Rhodopirellula baltica WH47</name>
    <dbReference type="NCBI Taxonomy" id="991778"/>
    <lineage>
        <taxon>Bacteria</taxon>
        <taxon>Pseudomonadati</taxon>
        <taxon>Planctomycetota</taxon>
        <taxon>Planctomycetia</taxon>
        <taxon>Pirellulales</taxon>
        <taxon>Pirellulaceae</taxon>
        <taxon>Rhodopirellula</taxon>
    </lineage>
</organism>
<evidence type="ECO:0000313" key="2">
    <source>
        <dbReference type="Proteomes" id="UP000006222"/>
    </source>
</evidence>
<dbReference type="AlphaFoldDB" id="F2ARC5"/>
<protein>
    <submittedName>
        <fullName evidence="1">Uncharacterized protein</fullName>
    </submittedName>
</protein>
<proteinExistence type="predicted"/>
<dbReference type="Proteomes" id="UP000006222">
    <property type="component" value="Unassembled WGS sequence"/>
</dbReference>
<dbReference type="PATRIC" id="fig|991778.3.peg.2387"/>
<comment type="caution">
    <text evidence="1">The sequence shown here is derived from an EMBL/GenBank/DDBJ whole genome shotgun (WGS) entry which is preliminary data.</text>
</comment>
<gene>
    <name evidence="1" type="ORF">RBWH47_03683</name>
</gene>
<sequence length="49" mass="5444">MINNRGAVAVVSLGFSTRGLERHPLRLGKPRSGDKWRAMRLGAIEKVEL</sequence>
<reference evidence="1 2" key="1">
    <citation type="journal article" date="2013" name="Mar. Genomics">
        <title>Expression of sulfatases in Rhodopirellula baltica and the diversity of sulfatases in the genus Rhodopirellula.</title>
        <authorList>
            <person name="Wegner C.E."/>
            <person name="Richter-Heitmann T."/>
            <person name="Klindworth A."/>
            <person name="Klockow C."/>
            <person name="Richter M."/>
            <person name="Achstetter T."/>
            <person name="Glockner F.O."/>
            <person name="Harder J."/>
        </authorList>
    </citation>
    <scope>NUCLEOTIDE SEQUENCE [LARGE SCALE GENOMIC DNA]</scope>
    <source>
        <strain evidence="1 2">WH47</strain>
    </source>
</reference>
<name>F2ARC5_RHOBT</name>
<accession>F2ARC5</accession>